<feature type="compositionally biased region" description="Basic and acidic residues" evidence="1">
    <location>
        <begin position="102"/>
        <end position="119"/>
    </location>
</feature>
<proteinExistence type="predicted"/>
<dbReference type="RefSeq" id="WP_337703531.1">
    <property type="nucleotide sequence ID" value="NZ_JBBEGM010000004.1"/>
</dbReference>
<keyword evidence="3" id="KW-1185">Reference proteome</keyword>
<evidence type="ECO:0000256" key="1">
    <source>
        <dbReference type="SAM" id="MobiDB-lite"/>
    </source>
</evidence>
<feature type="region of interest" description="Disordered" evidence="1">
    <location>
        <begin position="66"/>
        <end position="131"/>
    </location>
</feature>
<comment type="caution">
    <text evidence="2">The sequence shown here is derived from an EMBL/GenBank/DDBJ whole genome shotgun (WGS) entry which is preliminary data.</text>
</comment>
<name>A0ABU8M470_9PSEU</name>
<organism evidence="2 3">
    <name type="scientific">Actinomycetospora flava</name>
    <dbReference type="NCBI Taxonomy" id="3129232"/>
    <lineage>
        <taxon>Bacteria</taxon>
        <taxon>Bacillati</taxon>
        <taxon>Actinomycetota</taxon>
        <taxon>Actinomycetes</taxon>
        <taxon>Pseudonocardiales</taxon>
        <taxon>Pseudonocardiaceae</taxon>
        <taxon>Actinomycetospora</taxon>
    </lineage>
</organism>
<dbReference type="EMBL" id="JBBEGM010000004">
    <property type="protein sequence ID" value="MEJ2862157.1"/>
    <property type="molecule type" value="Genomic_DNA"/>
</dbReference>
<accession>A0ABU8M470</accession>
<reference evidence="2 3" key="1">
    <citation type="submission" date="2024-03" db="EMBL/GenBank/DDBJ databases">
        <title>Actinomycetospora sp. OC33-EN07, a novel actinomycete isolated from wild orchid (Aerides multiflora).</title>
        <authorList>
            <person name="Suriyachadkun C."/>
        </authorList>
    </citation>
    <scope>NUCLEOTIDE SEQUENCE [LARGE SCALE GENOMIC DNA]</scope>
    <source>
        <strain evidence="2 3">OC33-EN07</strain>
    </source>
</reference>
<gene>
    <name evidence="2" type="ORF">WCD58_13375</name>
</gene>
<evidence type="ECO:0000313" key="2">
    <source>
        <dbReference type="EMBL" id="MEJ2862157.1"/>
    </source>
</evidence>
<sequence length="131" mass="14453">MATVTAAEQTETRAQQRAREAAERAEWDRLSKIYFAHMNAIAPDQFHCFCGSLDDLRHAVARLDREATRNQHGKPGAASSRGVPADRAARGALRAVEQVDQDQQRREQLSQWHTADRVAGRGSGDADADAD</sequence>
<dbReference type="Proteomes" id="UP001369736">
    <property type="component" value="Unassembled WGS sequence"/>
</dbReference>
<evidence type="ECO:0000313" key="3">
    <source>
        <dbReference type="Proteomes" id="UP001369736"/>
    </source>
</evidence>
<protein>
    <submittedName>
        <fullName evidence="2">Uncharacterized protein</fullName>
    </submittedName>
</protein>